<dbReference type="InterPro" id="IPR009057">
    <property type="entry name" value="Homeodomain-like_sf"/>
</dbReference>
<dbReference type="Proteomes" id="UP000095706">
    <property type="component" value="Unassembled WGS sequence"/>
</dbReference>
<dbReference type="InterPro" id="IPR037923">
    <property type="entry name" value="HTH-like"/>
</dbReference>
<protein>
    <submittedName>
        <fullName evidence="5">Melibiose operon regulatory protein</fullName>
    </submittedName>
</protein>
<dbReference type="SMART" id="SM00342">
    <property type="entry name" value="HTH_ARAC"/>
    <property type="match status" value="1"/>
</dbReference>
<dbReference type="PROSITE" id="PS01124">
    <property type="entry name" value="HTH_ARAC_FAMILY_2"/>
    <property type="match status" value="1"/>
</dbReference>
<dbReference type="SUPFAM" id="SSF51215">
    <property type="entry name" value="Regulatory protein AraC"/>
    <property type="match status" value="1"/>
</dbReference>
<gene>
    <name evidence="5" type="primary">melR_1</name>
    <name evidence="5" type="ORF">ERS852406_01160</name>
</gene>
<dbReference type="PANTHER" id="PTHR43280">
    <property type="entry name" value="ARAC-FAMILY TRANSCRIPTIONAL REGULATOR"/>
    <property type="match status" value="1"/>
</dbReference>
<reference evidence="5 6" key="1">
    <citation type="submission" date="2015-09" db="EMBL/GenBank/DDBJ databases">
        <authorList>
            <consortium name="Pathogen Informatics"/>
        </authorList>
    </citation>
    <scope>NUCLEOTIDE SEQUENCE [LARGE SCALE GENOMIC DNA]</scope>
    <source>
        <strain evidence="5 6">2789STDY5608849</strain>
    </source>
</reference>
<keyword evidence="1" id="KW-0805">Transcription regulation</keyword>
<dbReference type="Gene3D" id="1.10.10.60">
    <property type="entry name" value="Homeodomain-like"/>
    <property type="match status" value="2"/>
</dbReference>
<dbReference type="RefSeq" id="WP_055227007.1">
    <property type="nucleotide sequence ID" value="NZ_CYYV01000005.1"/>
</dbReference>
<proteinExistence type="predicted"/>
<dbReference type="Pfam" id="PF02311">
    <property type="entry name" value="AraC_binding"/>
    <property type="match status" value="1"/>
</dbReference>
<dbReference type="AlphaFoldDB" id="A0A174BZU1"/>
<dbReference type="GO" id="GO:0003700">
    <property type="term" value="F:DNA-binding transcription factor activity"/>
    <property type="evidence" value="ECO:0007669"/>
    <property type="project" value="InterPro"/>
</dbReference>
<keyword evidence="3" id="KW-0804">Transcription</keyword>
<dbReference type="EMBL" id="CYYV01000005">
    <property type="protein sequence ID" value="CUO05155.1"/>
    <property type="molecule type" value="Genomic_DNA"/>
</dbReference>
<evidence type="ECO:0000256" key="3">
    <source>
        <dbReference type="ARBA" id="ARBA00023163"/>
    </source>
</evidence>
<evidence type="ECO:0000259" key="4">
    <source>
        <dbReference type="PROSITE" id="PS01124"/>
    </source>
</evidence>
<dbReference type="PROSITE" id="PS00041">
    <property type="entry name" value="HTH_ARAC_FAMILY_1"/>
    <property type="match status" value="1"/>
</dbReference>
<dbReference type="InterPro" id="IPR018060">
    <property type="entry name" value="HTH_AraC"/>
</dbReference>
<dbReference type="Gene3D" id="2.60.120.10">
    <property type="entry name" value="Jelly Rolls"/>
    <property type="match status" value="1"/>
</dbReference>
<dbReference type="CDD" id="cd02208">
    <property type="entry name" value="cupin_RmlC-like"/>
    <property type="match status" value="1"/>
</dbReference>
<dbReference type="InterPro" id="IPR020449">
    <property type="entry name" value="Tscrpt_reg_AraC-type_HTH"/>
</dbReference>
<dbReference type="Pfam" id="PF12833">
    <property type="entry name" value="HTH_18"/>
    <property type="match status" value="1"/>
</dbReference>
<dbReference type="InterPro" id="IPR018062">
    <property type="entry name" value="HTH_AraC-typ_CS"/>
</dbReference>
<accession>A0A174BZU1</accession>
<dbReference type="PANTHER" id="PTHR43280:SF28">
    <property type="entry name" value="HTH-TYPE TRANSCRIPTIONAL ACTIVATOR RHAS"/>
    <property type="match status" value="1"/>
</dbReference>
<evidence type="ECO:0000256" key="1">
    <source>
        <dbReference type="ARBA" id="ARBA00023015"/>
    </source>
</evidence>
<dbReference type="GO" id="GO:0043565">
    <property type="term" value="F:sequence-specific DNA binding"/>
    <property type="evidence" value="ECO:0007669"/>
    <property type="project" value="InterPro"/>
</dbReference>
<evidence type="ECO:0000256" key="2">
    <source>
        <dbReference type="ARBA" id="ARBA00023125"/>
    </source>
</evidence>
<evidence type="ECO:0000313" key="6">
    <source>
        <dbReference type="Proteomes" id="UP000095706"/>
    </source>
</evidence>
<name>A0A174BZU1_9FIRM</name>
<sequence length="297" mass="34614">MQIRMDKENRELKAHGSYEFPVNISYEQLSRYERGSFSWHWHPEIELTFVLSGQIGYQVNGKSYVLKEGDGIFCNTNALHSGHMIDGMDCVYISTTFAPRFLYGFSNSVIQTRYVEPVLTDMQLASIVFSPEINWQNQVLACMHRIYDLSLSQPSAFEMEIQELLLSIWIEIYRHASFSGESQNTAAARDVERLRILLDYIHRHYMEHLTLEDLAAQIHICRSECCRFFKKCMNESLFDYLLDYRIEKSLPLLLERQASITSVAEQTGFSSPAYFSKIFRQQMGCSPSEYRNRADHT</sequence>
<dbReference type="PRINTS" id="PR00032">
    <property type="entry name" value="HTHARAC"/>
</dbReference>
<keyword evidence="2" id="KW-0238">DNA-binding</keyword>
<organism evidence="5 6">
    <name type="scientific">Fusicatenibacter saccharivorans</name>
    <dbReference type="NCBI Taxonomy" id="1150298"/>
    <lineage>
        <taxon>Bacteria</taxon>
        <taxon>Bacillati</taxon>
        <taxon>Bacillota</taxon>
        <taxon>Clostridia</taxon>
        <taxon>Lachnospirales</taxon>
        <taxon>Lachnospiraceae</taxon>
        <taxon>Fusicatenibacter</taxon>
    </lineage>
</organism>
<dbReference type="SUPFAM" id="SSF46689">
    <property type="entry name" value="Homeodomain-like"/>
    <property type="match status" value="2"/>
</dbReference>
<evidence type="ECO:0000313" key="5">
    <source>
        <dbReference type="EMBL" id="CUO05155.1"/>
    </source>
</evidence>
<feature type="domain" description="HTH araC/xylS-type" evidence="4">
    <location>
        <begin position="195"/>
        <end position="293"/>
    </location>
</feature>
<dbReference type="InterPro" id="IPR003313">
    <property type="entry name" value="AraC-bd"/>
</dbReference>
<dbReference type="InterPro" id="IPR014710">
    <property type="entry name" value="RmlC-like_jellyroll"/>
</dbReference>